<evidence type="ECO:0000313" key="2">
    <source>
        <dbReference type="Proteomes" id="UP000000493"/>
    </source>
</evidence>
<dbReference type="EMBL" id="CP002859">
    <property type="protein sequence ID" value="AEI48757.1"/>
    <property type="molecule type" value="Genomic_DNA"/>
</dbReference>
<organism evidence="1 2">
    <name type="scientific">Runella slithyformis (strain ATCC 29530 / DSM 19594 / LMG 11500 / NCIMB 11436 / LSU 4)</name>
    <dbReference type="NCBI Taxonomy" id="761193"/>
    <lineage>
        <taxon>Bacteria</taxon>
        <taxon>Pseudomonadati</taxon>
        <taxon>Bacteroidota</taxon>
        <taxon>Cytophagia</taxon>
        <taxon>Cytophagales</taxon>
        <taxon>Spirosomataceae</taxon>
        <taxon>Runella</taxon>
    </lineage>
</organism>
<reference evidence="2" key="1">
    <citation type="submission" date="2011-06" db="EMBL/GenBank/DDBJ databases">
        <title>The complete genome of chromosome of Runella slithyformis DSM 19594.</title>
        <authorList>
            <consortium name="US DOE Joint Genome Institute (JGI-PGF)"/>
            <person name="Lucas S."/>
            <person name="Han J."/>
            <person name="Lapidus A."/>
            <person name="Bruce D."/>
            <person name="Goodwin L."/>
            <person name="Pitluck S."/>
            <person name="Peters L."/>
            <person name="Kyrpides N."/>
            <person name="Mavromatis K."/>
            <person name="Ivanova N."/>
            <person name="Ovchinnikova G."/>
            <person name="Zhang X."/>
            <person name="Misra M."/>
            <person name="Detter J.C."/>
            <person name="Tapia R."/>
            <person name="Han C."/>
            <person name="Land M."/>
            <person name="Hauser L."/>
            <person name="Markowitz V."/>
            <person name="Cheng J.-F."/>
            <person name="Hugenholtz P."/>
            <person name="Woyke T."/>
            <person name="Wu D."/>
            <person name="Tindall B."/>
            <person name="Faehrich R."/>
            <person name="Brambilla E."/>
            <person name="Klenk H.-P."/>
            <person name="Eisen J.A."/>
        </authorList>
    </citation>
    <scope>NUCLEOTIDE SEQUENCE [LARGE SCALE GENOMIC DNA]</scope>
    <source>
        <strain evidence="2">ATCC 29530 / DSM 19594 / LMG 11500 / NCIMB 11436 / LSU 4</strain>
    </source>
</reference>
<accession>A0A7U3ZKC8</accession>
<reference evidence="1 2" key="2">
    <citation type="journal article" date="2012" name="Stand. Genomic Sci.">
        <title>Complete genome sequence of the aquatic bacterium Runella slithyformis type strain (LSU 4(T)).</title>
        <authorList>
            <person name="Copeland A."/>
            <person name="Zhang X."/>
            <person name="Misra M."/>
            <person name="Lapidus A."/>
            <person name="Nolan M."/>
            <person name="Lucas S."/>
            <person name="Deshpande S."/>
            <person name="Cheng J.F."/>
            <person name="Tapia R."/>
            <person name="Goodwin L.A."/>
            <person name="Pitluck S."/>
            <person name="Liolios K."/>
            <person name="Pagani I."/>
            <person name="Ivanova N."/>
            <person name="Mikhailova N."/>
            <person name="Pati A."/>
            <person name="Chen A."/>
            <person name="Palaniappan K."/>
            <person name="Land M."/>
            <person name="Hauser L."/>
            <person name="Pan C."/>
            <person name="Jeffries C.D."/>
            <person name="Detter J.C."/>
            <person name="Brambilla E.M."/>
            <person name="Rohde M."/>
            <person name="Djao O.D."/>
            <person name="Goker M."/>
            <person name="Sikorski J."/>
            <person name="Tindall B.J."/>
            <person name="Woyke T."/>
            <person name="Bristow J."/>
            <person name="Eisen J.A."/>
            <person name="Markowitz V."/>
            <person name="Hugenholtz P."/>
            <person name="Kyrpides N.C."/>
            <person name="Klenk H.P."/>
            <person name="Mavromatis K."/>
        </authorList>
    </citation>
    <scope>NUCLEOTIDE SEQUENCE [LARGE SCALE GENOMIC DNA]</scope>
    <source>
        <strain evidence="2">ATCC 29530 / DSM 19594 / LMG 11500 / NCIMB 11436 / LSU 4</strain>
    </source>
</reference>
<dbReference type="AlphaFoldDB" id="A0A7U3ZKC8"/>
<dbReference type="KEGG" id="rsi:Runsl_2347"/>
<keyword evidence="2" id="KW-1185">Reference proteome</keyword>
<evidence type="ECO:0000313" key="1">
    <source>
        <dbReference type="EMBL" id="AEI48757.1"/>
    </source>
</evidence>
<protein>
    <submittedName>
        <fullName evidence="1">Uncharacterized protein</fullName>
    </submittedName>
</protein>
<sequence length="341" mass="36487">MKTLLTSFSKGNFFGEIIRKVCVNKVFILLGTFFIFSTTCTQAIDISKPSRICPGQAGTFTVTGLPGGTYRWDITITDVYDPNYLPQTTVVSRYIWESNSYTHTFNIVSGNATISVTAFTIASIQIGFESQLINKNLPAPAPPNNGTVIGCSPNQEIAISSLPALQNNATDCYFHCNYNWTAPSGFNLSHPGASGNPLLNAESIIFPSSPSNGNLGQLTISALYSSCSYTLNSSSSATIWYGPPIISYPNSWLFDAGSNMWQLSHAASPGSTSTYSVWSGSASLIPNGNDCYVTTTDGAVIELVCTNSCGNSTPYQFIIPPSSSYDGGLSQSGKRHSYSSI</sequence>
<name>A0A7U3ZKC8_RUNSL</name>
<dbReference type="Proteomes" id="UP000000493">
    <property type="component" value="Chromosome"/>
</dbReference>
<dbReference type="RefSeq" id="WP_013928068.1">
    <property type="nucleotide sequence ID" value="NC_015703.1"/>
</dbReference>
<gene>
    <name evidence="1" type="ordered locus">Runsl_2347</name>
</gene>
<proteinExistence type="predicted"/>